<keyword evidence="1" id="KW-0812">Transmembrane</keyword>
<comment type="caution">
    <text evidence="3">The sequence shown here is derived from an EMBL/GenBank/DDBJ whole genome shotgun (WGS) entry which is preliminary data.</text>
</comment>
<sequence>MTSQQSILDQYEPYTSNGSVVLGDGSSLRIFHIGLLLCNKNLILFTHMGAKSPPHANIIGSKWIFLTKYHSGGTIDRYKAQLIAQGFTQTPGLDLSLTFSPIVKAAIVRVILALSVHFKWVFISWMLIMLSSMEFFINRFTWFNPLDLLILNFRIMSIA</sequence>
<organism evidence="3 4">
    <name type="scientific">Cuscuta epithymum</name>
    <dbReference type="NCBI Taxonomy" id="186058"/>
    <lineage>
        <taxon>Eukaryota</taxon>
        <taxon>Viridiplantae</taxon>
        <taxon>Streptophyta</taxon>
        <taxon>Embryophyta</taxon>
        <taxon>Tracheophyta</taxon>
        <taxon>Spermatophyta</taxon>
        <taxon>Magnoliopsida</taxon>
        <taxon>eudicotyledons</taxon>
        <taxon>Gunneridae</taxon>
        <taxon>Pentapetalae</taxon>
        <taxon>asterids</taxon>
        <taxon>lamiids</taxon>
        <taxon>Solanales</taxon>
        <taxon>Convolvulaceae</taxon>
        <taxon>Cuscuteae</taxon>
        <taxon>Cuscuta</taxon>
        <taxon>Cuscuta subgen. Cuscuta</taxon>
    </lineage>
</organism>
<dbReference type="EMBL" id="CAMAPF010000131">
    <property type="protein sequence ID" value="CAH9105558.1"/>
    <property type="molecule type" value="Genomic_DNA"/>
</dbReference>
<evidence type="ECO:0000313" key="3">
    <source>
        <dbReference type="EMBL" id="CAH9105558.1"/>
    </source>
</evidence>
<gene>
    <name evidence="3" type="ORF">CEPIT_LOCUS17259</name>
</gene>
<keyword evidence="1" id="KW-1133">Transmembrane helix</keyword>
<protein>
    <recommendedName>
        <fullName evidence="2">Reverse transcriptase Ty1/copia-type domain-containing protein</fullName>
    </recommendedName>
</protein>
<evidence type="ECO:0000313" key="4">
    <source>
        <dbReference type="Proteomes" id="UP001152523"/>
    </source>
</evidence>
<proteinExistence type="predicted"/>
<dbReference type="Pfam" id="PF07727">
    <property type="entry name" value="RVT_2"/>
    <property type="match status" value="1"/>
</dbReference>
<reference evidence="3" key="1">
    <citation type="submission" date="2022-07" db="EMBL/GenBank/DDBJ databases">
        <authorList>
            <person name="Macas J."/>
            <person name="Novak P."/>
            <person name="Neumann P."/>
        </authorList>
    </citation>
    <scope>NUCLEOTIDE SEQUENCE</scope>
</reference>
<feature type="transmembrane region" description="Helical" evidence="1">
    <location>
        <begin position="106"/>
        <end position="130"/>
    </location>
</feature>
<keyword evidence="1" id="KW-0472">Membrane</keyword>
<evidence type="ECO:0000256" key="1">
    <source>
        <dbReference type="SAM" id="Phobius"/>
    </source>
</evidence>
<feature type="domain" description="Reverse transcriptase Ty1/copia-type" evidence="2">
    <location>
        <begin position="51"/>
        <end position="121"/>
    </location>
</feature>
<dbReference type="AlphaFoldDB" id="A0AAV0DNY7"/>
<evidence type="ECO:0000259" key="2">
    <source>
        <dbReference type="Pfam" id="PF07727"/>
    </source>
</evidence>
<accession>A0AAV0DNY7</accession>
<dbReference type="Proteomes" id="UP001152523">
    <property type="component" value="Unassembled WGS sequence"/>
</dbReference>
<dbReference type="InterPro" id="IPR013103">
    <property type="entry name" value="RVT_2"/>
</dbReference>
<keyword evidence="4" id="KW-1185">Reference proteome</keyword>
<name>A0AAV0DNY7_9ASTE</name>